<dbReference type="RefSeq" id="XP_021110020.1">
    <property type="nucleotide sequence ID" value="XM_021254361.1"/>
</dbReference>
<protein>
    <submittedName>
        <fullName evidence="3">Uncharacterized protein LOC110348216</fullName>
    </submittedName>
</protein>
<name>A0AAX6SQ38_HETGA</name>
<feature type="compositionally biased region" description="Low complexity" evidence="1">
    <location>
        <begin position="37"/>
        <end position="48"/>
    </location>
</feature>
<feature type="region of interest" description="Disordered" evidence="1">
    <location>
        <begin position="1"/>
        <end position="55"/>
    </location>
</feature>
<reference evidence="3" key="1">
    <citation type="submission" date="2025-08" db="UniProtKB">
        <authorList>
            <consortium name="RefSeq"/>
        </authorList>
    </citation>
    <scope>IDENTIFICATION</scope>
</reference>
<feature type="region of interest" description="Disordered" evidence="1">
    <location>
        <begin position="72"/>
        <end position="161"/>
    </location>
</feature>
<evidence type="ECO:0000313" key="2">
    <source>
        <dbReference type="Proteomes" id="UP000694906"/>
    </source>
</evidence>
<proteinExistence type="predicted"/>
<evidence type="ECO:0000313" key="3">
    <source>
        <dbReference type="RefSeq" id="XP_021110020.1"/>
    </source>
</evidence>
<sequence>MKEGSSFTSASEGEASARRALHASRSPLPTAPGRPHPTASGRGAPRPGAGSGTWTLGVASWTCSCSAVPWPALPRVGPGLRGSATGTAGTGEASGSTRAASPRPLPGDRGGAGDKSAASRPATAWRPRPCSRAATKFRRGRGPPATPGKCSTIEPDSLAPW</sequence>
<feature type="compositionally biased region" description="Low complexity" evidence="1">
    <location>
        <begin position="82"/>
        <end position="101"/>
    </location>
</feature>
<evidence type="ECO:0000256" key="1">
    <source>
        <dbReference type="SAM" id="MobiDB-lite"/>
    </source>
</evidence>
<dbReference type="GeneID" id="110348216"/>
<organism evidence="2 3">
    <name type="scientific">Heterocephalus glaber</name>
    <name type="common">Naked mole rat</name>
    <dbReference type="NCBI Taxonomy" id="10181"/>
    <lineage>
        <taxon>Eukaryota</taxon>
        <taxon>Metazoa</taxon>
        <taxon>Chordata</taxon>
        <taxon>Craniata</taxon>
        <taxon>Vertebrata</taxon>
        <taxon>Euteleostomi</taxon>
        <taxon>Mammalia</taxon>
        <taxon>Eutheria</taxon>
        <taxon>Euarchontoglires</taxon>
        <taxon>Glires</taxon>
        <taxon>Rodentia</taxon>
        <taxon>Hystricomorpha</taxon>
        <taxon>Bathyergidae</taxon>
        <taxon>Heterocephalus</taxon>
    </lineage>
</organism>
<accession>A0AAX6SQ38</accession>
<gene>
    <name evidence="3" type="primary">LOC110348216</name>
</gene>
<dbReference type="Proteomes" id="UP000694906">
    <property type="component" value="Unplaced"/>
</dbReference>
<keyword evidence="2" id="KW-1185">Reference proteome</keyword>
<dbReference type="AlphaFoldDB" id="A0AAX6SQ38"/>